<proteinExistence type="inferred from homology"/>
<evidence type="ECO:0000256" key="14">
    <source>
        <dbReference type="ARBA" id="ARBA00073058"/>
    </source>
</evidence>
<comment type="similarity">
    <text evidence="12">Belongs to the IFT81 family.</text>
</comment>
<evidence type="ECO:0000256" key="13">
    <source>
        <dbReference type="ARBA" id="ARBA00055755"/>
    </source>
</evidence>
<comment type="caution">
    <text evidence="18">The sequence shown here is derived from an EMBL/GenBank/DDBJ whole genome shotgun (WGS) entry which is preliminary data.</text>
</comment>
<dbReference type="GO" id="GO:0007283">
    <property type="term" value="P:spermatogenesis"/>
    <property type="evidence" value="ECO:0007669"/>
    <property type="project" value="UniProtKB-KW"/>
</dbReference>
<organism evidence="18 19">
    <name type="scientific">Paramuricea clavata</name>
    <name type="common">Red gorgonian</name>
    <name type="synonym">Violescent sea-whip</name>
    <dbReference type="NCBI Taxonomy" id="317549"/>
    <lineage>
        <taxon>Eukaryota</taxon>
        <taxon>Metazoa</taxon>
        <taxon>Cnidaria</taxon>
        <taxon>Anthozoa</taxon>
        <taxon>Octocorallia</taxon>
        <taxon>Malacalcyonacea</taxon>
        <taxon>Plexauridae</taxon>
        <taxon>Paramuricea</taxon>
    </lineage>
</organism>
<keyword evidence="6" id="KW-0744">Spermatogenesis</keyword>
<reference evidence="18" key="1">
    <citation type="submission" date="2020-04" db="EMBL/GenBank/DDBJ databases">
        <authorList>
            <person name="Alioto T."/>
            <person name="Alioto T."/>
            <person name="Gomez Garrido J."/>
        </authorList>
    </citation>
    <scope>NUCLEOTIDE SEQUENCE</scope>
    <source>
        <strain evidence="18">A484AB</strain>
    </source>
</reference>
<dbReference type="GO" id="GO:0030154">
    <property type="term" value="P:cell differentiation"/>
    <property type="evidence" value="ECO:0007669"/>
    <property type="project" value="UniProtKB-KW"/>
</dbReference>
<evidence type="ECO:0000259" key="17">
    <source>
        <dbReference type="Pfam" id="PF18383"/>
    </source>
</evidence>
<feature type="non-terminal residue" evidence="18">
    <location>
        <position position="1"/>
    </location>
</feature>
<dbReference type="OrthoDB" id="276029at2759"/>
<evidence type="ECO:0000256" key="12">
    <source>
        <dbReference type="ARBA" id="ARBA00043983"/>
    </source>
</evidence>
<keyword evidence="19" id="KW-1185">Reference proteome</keyword>
<dbReference type="InterPro" id="IPR041146">
    <property type="entry name" value="IFT81_CH"/>
</dbReference>
<comment type="subcellular location">
    <subcellularLocation>
        <location evidence="1">Cytoplasm</location>
        <location evidence="1">Cytoskeleton</location>
        <location evidence="1">Cilium basal body</location>
    </subcellularLocation>
</comment>
<keyword evidence="7" id="KW-0007">Acetylation</keyword>
<keyword evidence="3" id="KW-0597">Phosphoprotein</keyword>
<name>A0A6S7GQ17_PARCT</name>
<keyword evidence="9" id="KW-0969">Cilium</keyword>
<dbReference type="PANTHER" id="PTHR15614:SF2">
    <property type="entry name" value="INTRAFLAGELLAR TRANSPORT PROTEIN 81 HOMOLOG"/>
    <property type="match status" value="1"/>
</dbReference>
<evidence type="ECO:0000256" key="11">
    <source>
        <dbReference type="ARBA" id="ARBA00023273"/>
    </source>
</evidence>
<dbReference type="GO" id="GO:0036064">
    <property type="term" value="C:ciliary basal body"/>
    <property type="evidence" value="ECO:0007669"/>
    <property type="project" value="TreeGrafter"/>
</dbReference>
<evidence type="ECO:0000256" key="2">
    <source>
        <dbReference type="ARBA" id="ARBA00022490"/>
    </source>
</evidence>
<keyword evidence="4" id="KW-0221">Differentiation</keyword>
<evidence type="ECO:0000256" key="8">
    <source>
        <dbReference type="ARBA" id="ARBA00023054"/>
    </source>
</evidence>
<evidence type="ECO:0000256" key="1">
    <source>
        <dbReference type="ARBA" id="ARBA00004120"/>
    </source>
</evidence>
<accession>A0A6S7GQ17</accession>
<dbReference type="GO" id="GO:0042073">
    <property type="term" value="P:intraciliary transport"/>
    <property type="evidence" value="ECO:0007669"/>
    <property type="project" value="InterPro"/>
</dbReference>
<protein>
    <recommendedName>
        <fullName evidence="14">Intraflagellar transport protein 81 homolog</fullName>
    </recommendedName>
    <alternativeName>
        <fullName evidence="15">Carnitine deficiency-associated protein expressed in ventricle 1</fullName>
    </alternativeName>
</protein>
<dbReference type="InterPro" id="IPR029600">
    <property type="entry name" value="IFT81"/>
</dbReference>
<keyword evidence="5" id="KW-0970">Cilium biogenesis/degradation</keyword>
<sequence>FDSLNPLTLLQILNDVFAEINPQHKLDIREEDPESMVVRMLTFLRVLKYKPTTGADNPNAFRQGLVQGEKPVIYPILQWLFQNMDDLKKRAYLARYLVRIDIPPDQLADQDISELNETYGELMEQFKEFHKELERLKTSGFSTGEIKKDIVNMEDEQEQLTKRVDRVRKKVESVKNHEKMISAARNLRIAREQETDLRQQMIDQKNQLVHAEQKYQRQQQQLKNTRSQGVGTTGSATPMLVVM</sequence>
<keyword evidence="8" id="KW-0175">Coiled coil</keyword>
<evidence type="ECO:0000256" key="7">
    <source>
        <dbReference type="ARBA" id="ARBA00022990"/>
    </source>
</evidence>
<evidence type="ECO:0000313" key="18">
    <source>
        <dbReference type="EMBL" id="CAB3988527.1"/>
    </source>
</evidence>
<evidence type="ECO:0000256" key="10">
    <source>
        <dbReference type="ARBA" id="ARBA00023212"/>
    </source>
</evidence>
<evidence type="ECO:0000256" key="15">
    <source>
        <dbReference type="ARBA" id="ARBA00079903"/>
    </source>
</evidence>
<feature type="region of interest" description="Disordered" evidence="16">
    <location>
        <begin position="209"/>
        <end position="243"/>
    </location>
</feature>
<dbReference type="Proteomes" id="UP001152795">
    <property type="component" value="Unassembled WGS sequence"/>
</dbReference>
<evidence type="ECO:0000256" key="5">
    <source>
        <dbReference type="ARBA" id="ARBA00022794"/>
    </source>
</evidence>
<dbReference type="GO" id="GO:0015631">
    <property type="term" value="F:tubulin binding"/>
    <property type="evidence" value="ECO:0007669"/>
    <property type="project" value="InterPro"/>
</dbReference>
<comment type="function">
    <text evidence="13">Component of the intraflagellar transport (IFT) complex B: together with IFT74, forms a tubulin-binding module that specifically mediates transport of tubulin within the cilium. Binds tubulin via its CH (calponin-homology)-like region. Required for ciliogenesis. Required for proper regulation of SHH signaling. Plays an important role during spermatogenesis by modulating the assembly and elongation of the sperm flagella.</text>
</comment>
<evidence type="ECO:0000256" key="4">
    <source>
        <dbReference type="ARBA" id="ARBA00022782"/>
    </source>
</evidence>
<dbReference type="InterPro" id="IPR043016">
    <property type="entry name" value="IFT81_N_sf"/>
</dbReference>
<keyword evidence="2" id="KW-0963">Cytoplasm</keyword>
<dbReference type="Gene3D" id="1.10.418.70">
    <property type="entry name" value="Intraflagellar transport protein 81, N-terminal domain"/>
    <property type="match status" value="1"/>
</dbReference>
<evidence type="ECO:0000256" key="3">
    <source>
        <dbReference type="ARBA" id="ARBA00022553"/>
    </source>
</evidence>
<dbReference type="FunFam" id="1.10.418.70:FF:000001">
    <property type="entry name" value="Intraflagellar transport protein 81 homolog"/>
    <property type="match status" value="1"/>
</dbReference>
<dbReference type="GO" id="GO:0030992">
    <property type="term" value="C:intraciliary transport particle B"/>
    <property type="evidence" value="ECO:0007669"/>
    <property type="project" value="InterPro"/>
</dbReference>
<gene>
    <name evidence="18" type="ORF">PACLA_8A056768</name>
</gene>
<evidence type="ECO:0000256" key="9">
    <source>
        <dbReference type="ARBA" id="ARBA00023069"/>
    </source>
</evidence>
<feature type="compositionally biased region" description="Polar residues" evidence="16">
    <location>
        <begin position="222"/>
        <end position="236"/>
    </location>
</feature>
<evidence type="ECO:0000256" key="6">
    <source>
        <dbReference type="ARBA" id="ARBA00022871"/>
    </source>
</evidence>
<keyword evidence="11" id="KW-0966">Cell projection</keyword>
<keyword evidence="10" id="KW-0206">Cytoskeleton</keyword>
<evidence type="ECO:0000256" key="16">
    <source>
        <dbReference type="SAM" id="MobiDB-lite"/>
    </source>
</evidence>
<dbReference type="GO" id="GO:0060271">
    <property type="term" value="P:cilium assembly"/>
    <property type="evidence" value="ECO:0007669"/>
    <property type="project" value="InterPro"/>
</dbReference>
<evidence type="ECO:0000313" key="19">
    <source>
        <dbReference type="Proteomes" id="UP001152795"/>
    </source>
</evidence>
<dbReference type="EMBL" id="CACRXK020001338">
    <property type="protein sequence ID" value="CAB3988527.1"/>
    <property type="molecule type" value="Genomic_DNA"/>
</dbReference>
<dbReference type="AlphaFoldDB" id="A0A6S7GQ17"/>
<dbReference type="Pfam" id="PF18383">
    <property type="entry name" value="IFT81_CH"/>
    <property type="match status" value="1"/>
</dbReference>
<dbReference type="PANTHER" id="PTHR15614">
    <property type="entry name" value="INTRAFLAGELLAR TRANSPORT PROTEIN 81 HOMOLOG"/>
    <property type="match status" value="1"/>
</dbReference>
<feature type="domain" description="IFT81 calponin homology" evidence="17">
    <location>
        <begin position="1"/>
        <end position="101"/>
    </location>
</feature>